<feature type="signal peptide" evidence="1">
    <location>
        <begin position="1"/>
        <end position="29"/>
    </location>
</feature>
<keyword evidence="3" id="KW-1185">Reference proteome</keyword>
<evidence type="ECO:0000313" key="3">
    <source>
        <dbReference type="Proteomes" id="UP000053240"/>
    </source>
</evidence>
<evidence type="ECO:0000256" key="1">
    <source>
        <dbReference type="SAM" id="SignalP"/>
    </source>
</evidence>
<dbReference type="STRING" id="76193.A0A194R3T8"/>
<keyword evidence="1" id="KW-0732">Signal</keyword>
<protein>
    <submittedName>
        <fullName evidence="2">Uncharacterized protein</fullName>
    </submittedName>
</protein>
<dbReference type="InParanoid" id="A0A194R3T8"/>
<organism evidence="2 3">
    <name type="scientific">Papilio machaon</name>
    <name type="common">Old World swallowtail butterfly</name>
    <dbReference type="NCBI Taxonomy" id="76193"/>
    <lineage>
        <taxon>Eukaryota</taxon>
        <taxon>Metazoa</taxon>
        <taxon>Ecdysozoa</taxon>
        <taxon>Arthropoda</taxon>
        <taxon>Hexapoda</taxon>
        <taxon>Insecta</taxon>
        <taxon>Pterygota</taxon>
        <taxon>Neoptera</taxon>
        <taxon>Endopterygota</taxon>
        <taxon>Lepidoptera</taxon>
        <taxon>Glossata</taxon>
        <taxon>Ditrysia</taxon>
        <taxon>Papilionoidea</taxon>
        <taxon>Papilionidae</taxon>
        <taxon>Papilioninae</taxon>
        <taxon>Papilio</taxon>
    </lineage>
</organism>
<dbReference type="Proteomes" id="UP000053240">
    <property type="component" value="Unassembled WGS sequence"/>
</dbReference>
<dbReference type="AlphaFoldDB" id="A0A194R3T8"/>
<evidence type="ECO:0000313" key="2">
    <source>
        <dbReference type="EMBL" id="KPJ10506.1"/>
    </source>
</evidence>
<accession>A0A194R3T8</accession>
<proteinExistence type="predicted"/>
<sequence>MPFPSTEPSNSRRIVMLLIAFAIFAAASARIIPPSVVASTNPEVQEILNSIQSSSTDPATAAALEQLLLEVLGIAKPEPIHVGPAIVHEYEPISVGPAIVDKEPIHVGPAIIDSYEPIHVGPAIIGNEPIHVGSESRSNMKFVIAFALFAAASASIIPPSVVASTNPEVQEILAAIQNPATDPATAAALEQMLLEVLGVAKPEPIHVGPAIVDSEPIHVGPAIIDGYEPIHVGPAIVDSEPIHVGPAIIDGYEPIHVGPAIVDNYEPIHVGPAIVQPSPVASPSPLVQIILNVQSSSDVAIDSVPSPAPTPVQVVDEAEAPEPIIVVDKPEPLPVITLPETIN</sequence>
<name>A0A194R3T8_PAPMA</name>
<reference evidence="2 3" key="1">
    <citation type="journal article" date="2015" name="Nat. Commun.">
        <title>Outbred genome sequencing and CRISPR/Cas9 gene editing in butterflies.</title>
        <authorList>
            <person name="Li X."/>
            <person name="Fan D."/>
            <person name="Zhang W."/>
            <person name="Liu G."/>
            <person name="Zhang L."/>
            <person name="Zhao L."/>
            <person name="Fang X."/>
            <person name="Chen L."/>
            <person name="Dong Y."/>
            <person name="Chen Y."/>
            <person name="Ding Y."/>
            <person name="Zhao R."/>
            <person name="Feng M."/>
            <person name="Zhu Y."/>
            <person name="Feng Y."/>
            <person name="Jiang X."/>
            <person name="Zhu D."/>
            <person name="Xiang H."/>
            <person name="Feng X."/>
            <person name="Li S."/>
            <person name="Wang J."/>
            <person name="Zhang G."/>
            <person name="Kronforst M.R."/>
            <person name="Wang W."/>
        </authorList>
    </citation>
    <scope>NUCLEOTIDE SEQUENCE [LARGE SCALE GENOMIC DNA]</scope>
    <source>
        <strain evidence="2">Ya'a_city_454_Pm</strain>
        <tissue evidence="2">Whole body</tissue>
    </source>
</reference>
<feature type="chain" id="PRO_5008264903" evidence="1">
    <location>
        <begin position="30"/>
        <end position="343"/>
    </location>
</feature>
<gene>
    <name evidence="2" type="ORF">RR48_09640</name>
</gene>
<dbReference type="EMBL" id="KQ460949">
    <property type="protein sequence ID" value="KPJ10506.1"/>
    <property type="molecule type" value="Genomic_DNA"/>
</dbReference>